<keyword evidence="5 8" id="KW-0464">Manganese</keyword>
<feature type="binding site" evidence="9">
    <location>
        <position position="212"/>
    </location>
    <ligand>
        <name>substrate</name>
    </ligand>
</feature>
<evidence type="ECO:0000256" key="5">
    <source>
        <dbReference type="ARBA" id="ARBA00023211"/>
    </source>
</evidence>
<dbReference type="AlphaFoldDB" id="A0A059ZVM1"/>
<dbReference type="GO" id="GO:0030388">
    <property type="term" value="P:fructose 1,6-bisphosphate metabolic process"/>
    <property type="evidence" value="ECO:0007669"/>
    <property type="project" value="TreeGrafter"/>
</dbReference>
<dbReference type="Proteomes" id="UP000005522">
    <property type="component" value="Chromosome"/>
</dbReference>
<evidence type="ECO:0000313" key="11">
    <source>
        <dbReference type="Proteomes" id="UP000005522"/>
    </source>
</evidence>
<organism evidence="10 11">
    <name type="scientific">Acidithiobacillus caldus (strain ATCC 51756 / DSM 8584 / KU)</name>
    <dbReference type="NCBI Taxonomy" id="637389"/>
    <lineage>
        <taxon>Bacteria</taxon>
        <taxon>Pseudomonadati</taxon>
        <taxon>Pseudomonadota</taxon>
        <taxon>Acidithiobacillia</taxon>
        <taxon>Acidithiobacillales</taxon>
        <taxon>Acidithiobacillaceae</taxon>
        <taxon>Acidithiobacillus</taxon>
    </lineage>
</organism>
<accession>A0A059ZVM1</accession>
<dbReference type="GeneID" id="92930137"/>
<dbReference type="Gene3D" id="3.40.190.90">
    <property type="match status" value="1"/>
</dbReference>
<keyword evidence="4 10" id="KW-0378">Hydrolase</keyword>
<feature type="binding site" evidence="8">
    <location>
        <position position="87"/>
    </location>
    <ligand>
        <name>Mn(2+)</name>
        <dbReference type="ChEBI" id="CHEBI:29035"/>
        <label>2</label>
    </ligand>
</feature>
<feature type="binding site" evidence="8">
    <location>
        <position position="90"/>
    </location>
    <ligand>
        <name>Mn(2+)</name>
        <dbReference type="ChEBI" id="CHEBI:29035"/>
        <label>2</label>
    </ligand>
</feature>
<dbReference type="Gene3D" id="3.30.540.10">
    <property type="entry name" value="Fructose-1,6-Bisphosphatase, subunit A, domain 1"/>
    <property type="match status" value="1"/>
</dbReference>
<feature type="binding site" evidence="8">
    <location>
        <position position="215"/>
    </location>
    <ligand>
        <name>Mn(2+)</name>
        <dbReference type="ChEBI" id="CHEBI:29035"/>
        <label>2</label>
    </ligand>
</feature>
<dbReference type="GO" id="GO:0042132">
    <property type="term" value="F:fructose 1,6-bisphosphate 1-phosphatase activity"/>
    <property type="evidence" value="ECO:0007669"/>
    <property type="project" value="UniProtKB-EC"/>
</dbReference>
<name>A0A059ZVM1_ACICK</name>
<feature type="binding site" evidence="9">
    <location>
        <begin position="189"/>
        <end position="191"/>
    </location>
    <ligand>
        <name>substrate</name>
    </ligand>
</feature>
<dbReference type="GO" id="GO:0006071">
    <property type="term" value="P:glycerol metabolic process"/>
    <property type="evidence" value="ECO:0007669"/>
    <property type="project" value="InterPro"/>
</dbReference>
<evidence type="ECO:0000256" key="9">
    <source>
        <dbReference type="PIRSR" id="PIRSR004532-2"/>
    </source>
</evidence>
<evidence type="ECO:0000256" key="6">
    <source>
        <dbReference type="ARBA" id="ARBA00023277"/>
    </source>
</evidence>
<keyword evidence="6 7" id="KW-0119">Carbohydrate metabolism</keyword>
<dbReference type="Pfam" id="PF03320">
    <property type="entry name" value="FBPase_glpX"/>
    <property type="match status" value="1"/>
</dbReference>
<sequence>MATIRNLALSLLPVTENAARAASAWIGRGEKERGDGAAVDAMRAALSEVPMRGVVVIGEGEKDEAPMLYNGESVGSGSGPEVEIAVDPVEGTTFMAGGMPGSICVLAAAPKGSMFRPGPAFYMDKLVVPAPARGKIDPAAPMVDKLAALARALGKEVRELRIFVLKKPRHEAMIREIQAAGAAVRLQTDGDVSGGIMAALGVKVDAMMGIGGTPEGVISACAARAMGADMFGCLAPQKPGEAEAIAAAGLKAGQWLGLNDLVASDDVLFVATGLTSGDILDGVSRSHYFVESESLVISGHDGILRRVRTHQRVDA</sequence>
<dbReference type="HOGENOM" id="CLU_054938_0_0_6"/>
<evidence type="ECO:0000313" key="10">
    <source>
        <dbReference type="EMBL" id="AIA53957.1"/>
    </source>
</evidence>
<dbReference type="EMBL" id="CP005986">
    <property type="protein sequence ID" value="AIA53957.1"/>
    <property type="molecule type" value="Genomic_DNA"/>
</dbReference>
<feature type="binding site" evidence="9">
    <location>
        <position position="122"/>
    </location>
    <ligand>
        <name>substrate</name>
    </ligand>
</feature>
<evidence type="ECO:0000256" key="8">
    <source>
        <dbReference type="PIRSR" id="PIRSR004532-1"/>
    </source>
</evidence>
<dbReference type="KEGG" id="acz:Acaty_c0065"/>
<evidence type="ECO:0000256" key="4">
    <source>
        <dbReference type="ARBA" id="ARBA00022801"/>
    </source>
</evidence>
<dbReference type="NCBIfam" id="TIGR00330">
    <property type="entry name" value="glpX"/>
    <property type="match status" value="1"/>
</dbReference>
<evidence type="ECO:0000256" key="3">
    <source>
        <dbReference type="ARBA" id="ARBA00022723"/>
    </source>
</evidence>
<reference evidence="10 11" key="1">
    <citation type="journal article" date="2009" name="J. Bacteriol.">
        <title>Draft genome sequence of the extremely acidophilic bacterium Acidithiobacillus caldus ATCC 51756 reveals metabolic versatility in the genus Acidithiobacillus.</title>
        <authorList>
            <person name="Valdes J."/>
            <person name="Quatrini R."/>
            <person name="Hallberg K."/>
            <person name="Dopson M."/>
            <person name="Valenzuela P.D."/>
            <person name="Holmes D.S."/>
        </authorList>
    </citation>
    <scope>NUCLEOTIDE SEQUENCE [LARGE SCALE GENOMIC DNA]</scope>
    <source>
        <strain evidence="11">ATCC 51756 / DSM 8584 / KU</strain>
    </source>
</reference>
<proteinExistence type="inferred from homology"/>
<dbReference type="InterPro" id="IPR004464">
    <property type="entry name" value="FBPase_class-2/SBPase"/>
</dbReference>
<feature type="binding site" evidence="9">
    <location>
        <begin position="90"/>
        <end position="92"/>
    </location>
    <ligand>
        <name>substrate</name>
    </ligand>
</feature>
<dbReference type="RefSeq" id="WP_004869797.1">
    <property type="nucleotide sequence ID" value="NZ_CP005986.1"/>
</dbReference>
<dbReference type="PANTHER" id="PTHR30447:SF0">
    <property type="entry name" value="FRUCTOSE-1,6-BISPHOSPHATASE 1 CLASS 2-RELATED"/>
    <property type="match status" value="1"/>
</dbReference>
<dbReference type="GO" id="GO:0046872">
    <property type="term" value="F:metal ion binding"/>
    <property type="evidence" value="ECO:0007669"/>
    <property type="project" value="UniProtKB-KW"/>
</dbReference>
<dbReference type="SUPFAM" id="SSF56655">
    <property type="entry name" value="Carbohydrate phosphatase"/>
    <property type="match status" value="1"/>
</dbReference>
<feature type="binding site" evidence="8">
    <location>
        <position position="35"/>
    </location>
    <ligand>
        <name>Mn(2+)</name>
        <dbReference type="ChEBI" id="CHEBI:29035"/>
        <label>1</label>
    </ligand>
</feature>
<comment type="catalytic activity">
    <reaction evidence="1">
        <text>beta-D-fructose 1,6-bisphosphate + H2O = beta-D-fructose 6-phosphate + phosphate</text>
        <dbReference type="Rhea" id="RHEA:11064"/>
        <dbReference type="ChEBI" id="CHEBI:15377"/>
        <dbReference type="ChEBI" id="CHEBI:32966"/>
        <dbReference type="ChEBI" id="CHEBI:43474"/>
        <dbReference type="ChEBI" id="CHEBI:57634"/>
        <dbReference type="EC" id="3.1.3.11"/>
    </reaction>
</comment>
<feature type="binding site" evidence="8">
    <location>
        <position position="59"/>
    </location>
    <ligand>
        <name>Mn(2+)</name>
        <dbReference type="ChEBI" id="CHEBI:29035"/>
        <label>1</label>
    </ligand>
</feature>
<comment type="cofactor">
    <cofactor evidence="8">
        <name>Mn(2+)</name>
        <dbReference type="ChEBI" id="CHEBI:29035"/>
    </cofactor>
</comment>
<dbReference type="PANTHER" id="PTHR30447">
    <property type="entry name" value="FRUCTOSE-1,6-BISPHOSPHATASE CLASS 2"/>
    <property type="match status" value="1"/>
</dbReference>
<dbReference type="GO" id="GO:0005829">
    <property type="term" value="C:cytosol"/>
    <property type="evidence" value="ECO:0007669"/>
    <property type="project" value="TreeGrafter"/>
</dbReference>
<protein>
    <recommendedName>
        <fullName evidence="7">Fructose-1,6-bisphosphatase</fullName>
    </recommendedName>
</protein>
<evidence type="ECO:0000256" key="7">
    <source>
        <dbReference type="PIRNR" id="PIRNR004532"/>
    </source>
</evidence>
<evidence type="ECO:0000256" key="2">
    <source>
        <dbReference type="ARBA" id="ARBA00008989"/>
    </source>
</evidence>
<keyword evidence="3 8" id="KW-0479">Metal-binding</keyword>
<evidence type="ECO:0000256" key="1">
    <source>
        <dbReference type="ARBA" id="ARBA00001273"/>
    </source>
</evidence>
<dbReference type="PIRSF" id="PIRSF004532">
    <property type="entry name" value="GlpX"/>
    <property type="match status" value="1"/>
</dbReference>
<dbReference type="GO" id="GO:0006094">
    <property type="term" value="P:gluconeogenesis"/>
    <property type="evidence" value="ECO:0007669"/>
    <property type="project" value="InterPro"/>
</dbReference>
<feature type="binding site" evidence="9">
    <location>
        <begin position="167"/>
        <end position="169"/>
    </location>
    <ligand>
        <name>substrate</name>
    </ligand>
</feature>
<dbReference type="eggNOG" id="COG1494">
    <property type="taxonomic scope" value="Bacteria"/>
</dbReference>
<gene>
    <name evidence="10" type="ORF">Acaty_c0065</name>
</gene>
<comment type="similarity">
    <text evidence="2 7">Belongs to the FBPase class 2 family.</text>
</comment>